<dbReference type="InterPro" id="IPR038257">
    <property type="entry name" value="CRISPR-assoc_Cas3_HD_sf"/>
</dbReference>
<evidence type="ECO:0000256" key="2">
    <source>
        <dbReference type="ARBA" id="ARBA00022801"/>
    </source>
</evidence>
<gene>
    <name evidence="5" type="ORF">IAD42_05835</name>
</gene>
<dbReference type="AlphaFoldDB" id="A0A9D1K8L6"/>
<proteinExistence type="predicted"/>
<dbReference type="InterPro" id="IPR006674">
    <property type="entry name" value="HD_domain"/>
</dbReference>
<feature type="domain" description="HD Cas3-type" evidence="4">
    <location>
        <begin position="9"/>
        <end position="121"/>
    </location>
</feature>
<keyword evidence="2" id="KW-0378">Hydrolase</keyword>
<organism evidence="5 6">
    <name type="scientific">Candidatus Scatomorpha pullistercoris</name>
    <dbReference type="NCBI Taxonomy" id="2840929"/>
    <lineage>
        <taxon>Bacteria</taxon>
        <taxon>Bacillati</taxon>
        <taxon>Bacillota</taxon>
        <taxon>Clostridia</taxon>
        <taxon>Eubacteriales</taxon>
        <taxon>Candidatus Scatomorpha</taxon>
    </lineage>
</organism>
<dbReference type="GO" id="GO:0004519">
    <property type="term" value="F:endonuclease activity"/>
    <property type="evidence" value="ECO:0007669"/>
    <property type="project" value="UniProtKB-KW"/>
</dbReference>
<accession>A0A9D1K8L6</accession>
<sequence length="121" mass="12939">MLIAHTREGGQTEQLLTDHSRNVAALCAEACAGVGLKKLGYLTGLLHDLGKASSSVQERIRGETDKRFNHSSAGMRWIMDKVHGLPASAHLAAQMAALSIGCHHGGRCDVVSPLGKELWID</sequence>
<dbReference type="SUPFAM" id="SSF109604">
    <property type="entry name" value="HD-domain/PDEase-like"/>
    <property type="match status" value="1"/>
</dbReference>
<dbReference type="EMBL" id="DVJS01000144">
    <property type="protein sequence ID" value="HIS97479.1"/>
    <property type="molecule type" value="Genomic_DNA"/>
</dbReference>
<evidence type="ECO:0000313" key="6">
    <source>
        <dbReference type="Proteomes" id="UP000886876"/>
    </source>
</evidence>
<reference evidence="5" key="1">
    <citation type="submission" date="2020-10" db="EMBL/GenBank/DDBJ databases">
        <authorList>
            <person name="Gilroy R."/>
        </authorList>
    </citation>
    <scope>NUCLEOTIDE SEQUENCE</scope>
    <source>
        <strain evidence="5">ChiHecec3B27-6122</strain>
    </source>
</reference>
<dbReference type="PROSITE" id="PS51643">
    <property type="entry name" value="HD_CAS3"/>
    <property type="match status" value="1"/>
</dbReference>
<dbReference type="Pfam" id="PF01966">
    <property type="entry name" value="HD"/>
    <property type="match status" value="1"/>
</dbReference>
<evidence type="ECO:0000313" key="5">
    <source>
        <dbReference type="EMBL" id="HIS97479.1"/>
    </source>
</evidence>
<keyword evidence="5" id="KW-0540">Nuclease</keyword>
<dbReference type="GO" id="GO:0016787">
    <property type="term" value="F:hydrolase activity"/>
    <property type="evidence" value="ECO:0007669"/>
    <property type="project" value="UniProtKB-KW"/>
</dbReference>
<dbReference type="CDD" id="cd09641">
    <property type="entry name" value="Cas3''_I"/>
    <property type="match status" value="1"/>
</dbReference>
<reference evidence="5" key="2">
    <citation type="journal article" date="2021" name="PeerJ">
        <title>Extensive microbial diversity within the chicken gut microbiome revealed by metagenomics and culture.</title>
        <authorList>
            <person name="Gilroy R."/>
            <person name="Ravi A."/>
            <person name="Getino M."/>
            <person name="Pursley I."/>
            <person name="Horton D.L."/>
            <person name="Alikhan N.F."/>
            <person name="Baker D."/>
            <person name="Gharbi K."/>
            <person name="Hall N."/>
            <person name="Watson M."/>
            <person name="Adriaenssens E.M."/>
            <person name="Foster-Nyarko E."/>
            <person name="Jarju S."/>
            <person name="Secka A."/>
            <person name="Antonio M."/>
            <person name="Oren A."/>
            <person name="Chaudhuri R.R."/>
            <person name="La Ragione R."/>
            <person name="Hildebrand F."/>
            <person name="Pallen M.J."/>
        </authorList>
    </citation>
    <scope>NUCLEOTIDE SEQUENCE</scope>
    <source>
        <strain evidence="5">ChiHecec3B27-6122</strain>
    </source>
</reference>
<name>A0A9D1K8L6_9FIRM</name>
<evidence type="ECO:0000256" key="1">
    <source>
        <dbReference type="ARBA" id="ARBA00022723"/>
    </source>
</evidence>
<protein>
    <submittedName>
        <fullName evidence="5">CRISPR-associated endonuclease Cas3</fullName>
    </submittedName>
</protein>
<keyword evidence="5" id="KW-0255">Endonuclease</keyword>
<comment type="caution">
    <text evidence="5">The sequence shown here is derived from an EMBL/GenBank/DDBJ whole genome shotgun (WGS) entry which is preliminary data.</text>
</comment>
<keyword evidence="3" id="KW-0051">Antiviral defense</keyword>
<dbReference type="Proteomes" id="UP000886876">
    <property type="component" value="Unassembled WGS sequence"/>
</dbReference>
<dbReference type="NCBIfam" id="TIGR01596">
    <property type="entry name" value="cas3_HD"/>
    <property type="match status" value="1"/>
</dbReference>
<evidence type="ECO:0000259" key="4">
    <source>
        <dbReference type="PROSITE" id="PS51643"/>
    </source>
</evidence>
<evidence type="ECO:0000256" key="3">
    <source>
        <dbReference type="ARBA" id="ARBA00023118"/>
    </source>
</evidence>
<dbReference type="Gene3D" id="1.10.3210.30">
    <property type="match status" value="1"/>
</dbReference>
<keyword evidence="1" id="KW-0479">Metal-binding</keyword>
<dbReference type="InterPro" id="IPR006483">
    <property type="entry name" value="CRISPR-assoc_Cas3_HD"/>
</dbReference>
<dbReference type="GO" id="GO:0051607">
    <property type="term" value="P:defense response to virus"/>
    <property type="evidence" value="ECO:0007669"/>
    <property type="project" value="UniProtKB-KW"/>
</dbReference>
<dbReference type="GO" id="GO:0046872">
    <property type="term" value="F:metal ion binding"/>
    <property type="evidence" value="ECO:0007669"/>
    <property type="project" value="UniProtKB-KW"/>
</dbReference>